<gene>
    <name evidence="1" type="ORF">SERLADRAFT_387375</name>
</gene>
<organism>
    <name type="scientific">Serpula lacrymans var. lacrymans (strain S7.9)</name>
    <name type="common">Dry rot fungus</name>
    <dbReference type="NCBI Taxonomy" id="578457"/>
    <lineage>
        <taxon>Eukaryota</taxon>
        <taxon>Fungi</taxon>
        <taxon>Dikarya</taxon>
        <taxon>Basidiomycota</taxon>
        <taxon>Agaricomycotina</taxon>
        <taxon>Agaricomycetes</taxon>
        <taxon>Agaricomycetidae</taxon>
        <taxon>Boletales</taxon>
        <taxon>Coniophorineae</taxon>
        <taxon>Serpulaceae</taxon>
        <taxon>Serpula</taxon>
    </lineage>
</organism>
<protein>
    <submittedName>
        <fullName evidence="1">Uncharacterized protein</fullName>
    </submittedName>
</protein>
<accession>F8NSX0</accession>
<evidence type="ECO:0000313" key="1">
    <source>
        <dbReference type="EMBL" id="EGO25443.1"/>
    </source>
</evidence>
<proteinExistence type="predicted"/>
<reference evidence="1" key="1">
    <citation type="submission" date="2011-04" db="EMBL/GenBank/DDBJ databases">
        <title>Evolution of plant cell wall degrading machinery underlies the functional diversity of forest fungi.</title>
        <authorList>
            <consortium name="US DOE Joint Genome Institute (JGI-PGF)"/>
            <person name="Eastwood D.C."/>
            <person name="Floudas D."/>
            <person name="Binder M."/>
            <person name="Majcherczyk A."/>
            <person name="Schneider P."/>
            <person name="Aerts A."/>
            <person name="Asiegbu F.O."/>
            <person name="Baker S.E."/>
            <person name="Barry K."/>
            <person name="Bendiksby M."/>
            <person name="Blumentritt M."/>
            <person name="Coutinho P.M."/>
            <person name="Cullen D."/>
            <person name="Cullen D."/>
            <person name="Gathman A."/>
            <person name="Goodell B."/>
            <person name="Henrissat B."/>
            <person name="Ihrmark K."/>
            <person name="Kauserud H."/>
            <person name="Kohler A."/>
            <person name="LaButti K."/>
            <person name="Lapidus A."/>
            <person name="Lavin J.L."/>
            <person name="Lee Y.-H."/>
            <person name="Lindquist E."/>
            <person name="Lilly W."/>
            <person name="Lucas S."/>
            <person name="Morin E."/>
            <person name="Murat C."/>
            <person name="Oguiza J.A."/>
            <person name="Park J."/>
            <person name="Pisabarro A.G."/>
            <person name="Riley R."/>
            <person name="Rosling A."/>
            <person name="Salamov A."/>
            <person name="Schmidt O."/>
            <person name="Schmutz J."/>
            <person name="Skrede I."/>
            <person name="Stenlid J."/>
            <person name="Wiebenga A."/>
            <person name="Xie X."/>
            <person name="Kues U."/>
            <person name="Hibbett D.S."/>
            <person name="Hoffmeister D."/>
            <person name="Hogberg N."/>
            <person name="Martin F."/>
            <person name="Grigoriev I.V."/>
            <person name="Watkinson S.C."/>
        </authorList>
    </citation>
    <scope>NUCLEOTIDE SEQUENCE</scope>
    <source>
        <strain evidence="1">S7.9</strain>
    </source>
</reference>
<dbReference type="Proteomes" id="UP000008064">
    <property type="component" value="Unassembled WGS sequence"/>
</dbReference>
<dbReference type="RefSeq" id="XP_007317565.1">
    <property type="nucleotide sequence ID" value="XM_007317503.1"/>
</dbReference>
<dbReference type="EMBL" id="GL945433">
    <property type="protein sequence ID" value="EGO25443.1"/>
    <property type="molecule type" value="Genomic_DNA"/>
</dbReference>
<dbReference type="HOGENOM" id="CLU_2851126_0_0_1"/>
<dbReference type="AlphaFoldDB" id="F8NSX0"/>
<name>F8NSX0_SERL9</name>
<sequence length="65" mass="7297">MENSCDIPVTRQHVNGVIVEGIFGLHVGRRFVSWSSTGARAGLRDKRSYQEKHGDRWAGEQMLGL</sequence>
<dbReference type="KEGG" id="sla:SERLADRAFT_387375"/>
<dbReference type="GeneID" id="18811262"/>